<dbReference type="OMA" id="HVPAWDV"/>
<dbReference type="PANTHER" id="PTHR32305:SF15">
    <property type="entry name" value="PROTEIN RHSA-RELATED"/>
    <property type="match status" value="1"/>
</dbReference>
<dbReference type="Gene3D" id="2.180.10.10">
    <property type="entry name" value="RHS repeat-associated core"/>
    <property type="match status" value="1"/>
</dbReference>
<dbReference type="AlphaFoldDB" id="A0A1R3RYJ6"/>
<protein>
    <recommendedName>
        <fullName evidence="3">RHS repeat-associated core domain-containing protein</fullName>
    </recommendedName>
</protein>
<dbReference type="InterPro" id="IPR050708">
    <property type="entry name" value="T6SS_VgrG/RHS"/>
</dbReference>
<evidence type="ECO:0000313" key="2">
    <source>
        <dbReference type="Proteomes" id="UP000188318"/>
    </source>
</evidence>
<dbReference type="OrthoDB" id="442731at2759"/>
<organism evidence="1 2">
    <name type="scientific">Aspergillus carbonarius (strain ITEM 5010)</name>
    <dbReference type="NCBI Taxonomy" id="602072"/>
    <lineage>
        <taxon>Eukaryota</taxon>
        <taxon>Fungi</taxon>
        <taxon>Dikarya</taxon>
        <taxon>Ascomycota</taxon>
        <taxon>Pezizomycotina</taxon>
        <taxon>Eurotiomycetes</taxon>
        <taxon>Eurotiomycetidae</taxon>
        <taxon>Eurotiales</taxon>
        <taxon>Aspergillaceae</taxon>
        <taxon>Aspergillus</taxon>
        <taxon>Aspergillus subgen. Circumdati</taxon>
    </lineage>
</organism>
<dbReference type="PANTHER" id="PTHR32305">
    <property type="match status" value="1"/>
</dbReference>
<reference evidence="2" key="1">
    <citation type="journal article" date="2017" name="Genome Biol.">
        <title>Comparative genomics reveals high biological diversity and specific adaptations in the industrially and medically important fungal genus Aspergillus.</title>
        <authorList>
            <person name="de Vries R.P."/>
            <person name="Riley R."/>
            <person name="Wiebenga A."/>
            <person name="Aguilar-Osorio G."/>
            <person name="Amillis S."/>
            <person name="Uchima C.A."/>
            <person name="Anderluh G."/>
            <person name="Asadollahi M."/>
            <person name="Askin M."/>
            <person name="Barry K."/>
            <person name="Battaglia E."/>
            <person name="Bayram O."/>
            <person name="Benocci T."/>
            <person name="Braus-Stromeyer S.A."/>
            <person name="Caldana C."/>
            <person name="Canovas D."/>
            <person name="Cerqueira G.C."/>
            <person name="Chen F."/>
            <person name="Chen W."/>
            <person name="Choi C."/>
            <person name="Clum A."/>
            <person name="Dos Santos R.A."/>
            <person name="Damasio A.R."/>
            <person name="Diallinas G."/>
            <person name="Emri T."/>
            <person name="Fekete E."/>
            <person name="Flipphi M."/>
            <person name="Freyberg S."/>
            <person name="Gallo A."/>
            <person name="Gournas C."/>
            <person name="Habgood R."/>
            <person name="Hainaut M."/>
            <person name="Harispe M.L."/>
            <person name="Henrissat B."/>
            <person name="Hilden K.S."/>
            <person name="Hope R."/>
            <person name="Hossain A."/>
            <person name="Karabika E."/>
            <person name="Karaffa L."/>
            <person name="Karanyi Z."/>
            <person name="Krasevec N."/>
            <person name="Kuo A."/>
            <person name="Kusch H."/>
            <person name="LaButti K."/>
            <person name="Lagendijk E.L."/>
            <person name="Lapidus A."/>
            <person name="Levasseur A."/>
            <person name="Lindquist E."/>
            <person name="Lipzen A."/>
            <person name="Logrieco A.F."/>
            <person name="MacCabe A."/>
            <person name="Maekelae M.R."/>
            <person name="Malavazi I."/>
            <person name="Melin P."/>
            <person name="Meyer V."/>
            <person name="Mielnichuk N."/>
            <person name="Miskei M."/>
            <person name="Molnar A.P."/>
            <person name="Mule G."/>
            <person name="Ngan C.Y."/>
            <person name="Orejas M."/>
            <person name="Orosz E."/>
            <person name="Ouedraogo J.P."/>
            <person name="Overkamp K.M."/>
            <person name="Park H.-S."/>
            <person name="Perrone G."/>
            <person name="Piumi F."/>
            <person name="Punt P.J."/>
            <person name="Ram A.F."/>
            <person name="Ramon A."/>
            <person name="Rauscher S."/>
            <person name="Record E."/>
            <person name="Riano-Pachon D.M."/>
            <person name="Robert V."/>
            <person name="Roehrig J."/>
            <person name="Ruller R."/>
            <person name="Salamov A."/>
            <person name="Salih N.S."/>
            <person name="Samson R.A."/>
            <person name="Sandor E."/>
            <person name="Sanguinetti M."/>
            <person name="Schuetze T."/>
            <person name="Sepcic K."/>
            <person name="Shelest E."/>
            <person name="Sherlock G."/>
            <person name="Sophianopoulou V."/>
            <person name="Squina F.M."/>
            <person name="Sun H."/>
            <person name="Susca A."/>
            <person name="Todd R.B."/>
            <person name="Tsang A."/>
            <person name="Unkles S.E."/>
            <person name="van de Wiele N."/>
            <person name="van Rossen-Uffink D."/>
            <person name="Oliveira J.V."/>
            <person name="Vesth T.C."/>
            <person name="Visser J."/>
            <person name="Yu J.-H."/>
            <person name="Zhou M."/>
            <person name="Andersen M.R."/>
            <person name="Archer D.B."/>
            <person name="Baker S.E."/>
            <person name="Benoit I."/>
            <person name="Brakhage A.A."/>
            <person name="Braus G.H."/>
            <person name="Fischer R."/>
            <person name="Frisvad J.C."/>
            <person name="Goldman G.H."/>
            <person name="Houbraken J."/>
            <person name="Oakley B."/>
            <person name="Pocsi I."/>
            <person name="Scazzocchio C."/>
            <person name="Seiboth B."/>
            <person name="vanKuyk P.A."/>
            <person name="Wortman J."/>
            <person name="Dyer P.S."/>
            <person name="Grigoriev I.V."/>
        </authorList>
    </citation>
    <scope>NUCLEOTIDE SEQUENCE [LARGE SCALE GENOMIC DNA]</scope>
    <source>
        <strain evidence="2">ITEM 5010</strain>
    </source>
</reference>
<dbReference type="InterPro" id="IPR022385">
    <property type="entry name" value="Rhs_assc_core"/>
</dbReference>
<proteinExistence type="predicted"/>
<dbReference type="EMBL" id="KV907494">
    <property type="protein sequence ID" value="OOF99569.1"/>
    <property type="molecule type" value="Genomic_DNA"/>
</dbReference>
<dbReference type="CDD" id="cd18120">
    <property type="entry name" value="ATP-synt_Vo_Ao_c"/>
    <property type="match status" value="1"/>
</dbReference>
<name>A0A1R3RYJ6_ASPC5</name>
<dbReference type="NCBIfam" id="TIGR03696">
    <property type="entry name" value="Rhs_assc_core"/>
    <property type="match status" value="1"/>
</dbReference>
<gene>
    <name evidence="1" type="ORF">ASPCADRAFT_203341</name>
</gene>
<accession>A0A1R3RYJ6</accession>
<dbReference type="VEuPathDB" id="FungiDB:ASPCADRAFT_203341"/>
<evidence type="ECO:0008006" key="3">
    <source>
        <dbReference type="Google" id="ProtNLM"/>
    </source>
</evidence>
<evidence type="ECO:0000313" key="1">
    <source>
        <dbReference type="EMBL" id="OOF99569.1"/>
    </source>
</evidence>
<dbReference type="Proteomes" id="UP000188318">
    <property type="component" value="Unassembled WGS sequence"/>
</dbReference>
<keyword evidence="2" id="KW-1185">Reference proteome</keyword>
<sequence length="811" mass="87589">MTDGLGRATQYSYDSFDRVVQTSWPDSHAITTQYAAQSTAALPVAINLQGKTGFSEQSYDGLERPLRTIVGGRTTSNTYQGVAPVPAQITDPKGGRSQRTYEPTLGYALTGRVTGDGTDAYQYDKQTGDVLQLDGSLAATNLTYYPSSLLSQETIQTTDGTRALQYTYSQAGKLQDYTDLNGQQHVILYDAYGRRREITVGTLKTTLSYDRADRVITSVAQDSSKSVTLTTNIGYDEFGRETQRTVSQGSTKLLQSTQSYDATGLVAARSRSDGNGTVIRQETFQYDSLSRLVDYQCQGTQPPVDEQGRSVRRQRFTLNGYDGFTQIQTTFADGSENTQAYTYSTQDPTQVIRITNTHPAEATEIQLEYDANGCLTRDEQGRKLVYNASRLLAAVYDSQGQLLAEYGYDAMDRLVRQKIPNEPDTQLSYRGDTLVAVTKGERQTSFGSDGGVYWGAIHKQGSNVNTELWASDAHHSVSTSLDTQKPEQVQDQSYTPYGYSAESSAIGFNGQWRDPVTGWYHLGLGQRVYNPTLKLFHQPDAWSPFTSGEISPYAYCLGDPINRADPDGHFSWRSFTQFAVALAIGVATAGAGLAVGLAASVAIGIVVNVTVGVVYDLATGTAPTIRSVAVDAAAGALGGALGSAASTGISSAWTTTRLADVGIEIGLALWFEIVVPDPFPKLSELIVPSSPAALSTATNAPTTATPTPGRIPDWPLEKLRQRGVAAAVKEQDQGTQTDSASLAVRTTSRETVTAENISLKSFEGGSFEGSQSTFRLSPEHRVSFTIDTQAAHVPAWDVTGSLLSANTRGFW</sequence>